<dbReference type="PANTHER" id="PTHR43441">
    <property type="entry name" value="RIBOSOMAL-PROTEIN-SERINE ACETYLTRANSFERASE"/>
    <property type="match status" value="1"/>
</dbReference>
<sequence>MPRLTPPTMPPGSFSNAEQPTVLMSSGIRLRPWTDADAPVLLDVYADAEIQRWHCKTLTDITEAGAMIAQWRNAWASGTDAHWAVADGDDSVVGRIALRHPDFADGNAGVAYWAVPVRRGRGIIPAAVIALTQWAFDRRFQRLSLEHSTENAPSCRVAHKAGYRYEGTLAAAAMHLDGRHDMHLHAITSDPKNRRPAASPDAIVRTC</sequence>
<dbReference type="Pfam" id="PF13302">
    <property type="entry name" value="Acetyltransf_3"/>
    <property type="match status" value="1"/>
</dbReference>
<reference evidence="2 3" key="1">
    <citation type="submission" date="2024-10" db="EMBL/GenBank/DDBJ databases">
        <title>The Natural Products Discovery Center: Release of the First 8490 Sequenced Strains for Exploring Actinobacteria Biosynthetic Diversity.</title>
        <authorList>
            <person name="Kalkreuter E."/>
            <person name="Kautsar S.A."/>
            <person name="Yang D."/>
            <person name="Bader C.D."/>
            <person name="Teijaro C.N."/>
            <person name="Fluegel L."/>
            <person name="Davis C.M."/>
            <person name="Simpson J.R."/>
            <person name="Lauterbach L."/>
            <person name="Steele A.D."/>
            <person name="Gui C."/>
            <person name="Meng S."/>
            <person name="Li G."/>
            <person name="Viehrig K."/>
            <person name="Ye F."/>
            <person name="Su P."/>
            <person name="Kiefer A.F."/>
            <person name="Nichols A."/>
            <person name="Cepeda A.J."/>
            <person name="Yan W."/>
            <person name="Fan B."/>
            <person name="Jiang Y."/>
            <person name="Adhikari A."/>
            <person name="Zheng C.-J."/>
            <person name="Schuster L."/>
            <person name="Cowan T.M."/>
            <person name="Smanski M.J."/>
            <person name="Chevrette M.G."/>
            <person name="De Carvalho L.P.S."/>
            <person name="Shen B."/>
        </authorList>
    </citation>
    <scope>NUCLEOTIDE SEQUENCE [LARGE SCALE GENOMIC DNA]</scope>
    <source>
        <strain evidence="2 3">NPDC004119</strain>
    </source>
</reference>
<protein>
    <submittedName>
        <fullName evidence="2">GNAT family N-acetyltransferase</fullName>
        <ecNumber evidence="2">2.3.-.-</ecNumber>
    </submittedName>
</protein>
<gene>
    <name evidence="2" type="ORF">ACFYU5_33275</name>
</gene>
<dbReference type="InterPro" id="IPR051908">
    <property type="entry name" value="Ribosomal_N-acetyltransferase"/>
</dbReference>
<dbReference type="InterPro" id="IPR000182">
    <property type="entry name" value="GNAT_dom"/>
</dbReference>
<evidence type="ECO:0000259" key="1">
    <source>
        <dbReference type="PROSITE" id="PS51186"/>
    </source>
</evidence>
<dbReference type="CDD" id="cd04301">
    <property type="entry name" value="NAT_SF"/>
    <property type="match status" value="1"/>
</dbReference>
<accession>A0ABW6PDQ7</accession>
<dbReference type="EMBL" id="JBIAMT010000008">
    <property type="protein sequence ID" value="MFF0501308.1"/>
    <property type="molecule type" value="Genomic_DNA"/>
</dbReference>
<dbReference type="Gene3D" id="3.40.630.30">
    <property type="match status" value="1"/>
</dbReference>
<keyword evidence="3" id="KW-1185">Reference proteome</keyword>
<dbReference type="SUPFAM" id="SSF55729">
    <property type="entry name" value="Acyl-CoA N-acyltransferases (Nat)"/>
    <property type="match status" value="1"/>
</dbReference>
<dbReference type="PANTHER" id="PTHR43441:SF10">
    <property type="entry name" value="ACETYLTRANSFERASE"/>
    <property type="match status" value="1"/>
</dbReference>
<dbReference type="PROSITE" id="PS51186">
    <property type="entry name" value="GNAT"/>
    <property type="match status" value="1"/>
</dbReference>
<keyword evidence="2" id="KW-0808">Transferase</keyword>
<evidence type="ECO:0000313" key="2">
    <source>
        <dbReference type="EMBL" id="MFF0501308.1"/>
    </source>
</evidence>
<feature type="domain" description="N-acetyltransferase" evidence="1">
    <location>
        <begin position="28"/>
        <end position="191"/>
    </location>
</feature>
<dbReference type="Proteomes" id="UP001601442">
    <property type="component" value="Unassembled WGS sequence"/>
</dbReference>
<dbReference type="RefSeq" id="WP_387401229.1">
    <property type="nucleotide sequence ID" value="NZ_JBIAMT010000008.1"/>
</dbReference>
<organism evidence="2 3">
    <name type="scientific">Nocardia aobensis</name>
    <dbReference type="NCBI Taxonomy" id="257277"/>
    <lineage>
        <taxon>Bacteria</taxon>
        <taxon>Bacillati</taxon>
        <taxon>Actinomycetota</taxon>
        <taxon>Actinomycetes</taxon>
        <taxon>Mycobacteriales</taxon>
        <taxon>Nocardiaceae</taxon>
        <taxon>Nocardia</taxon>
    </lineage>
</organism>
<comment type="caution">
    <text evidence="2">The sequence shown here is derived from an EMBL/GenBank/DDBJ whole genome shotgun (WGS) entry which is preliminary data.</text>
</comment>
<dbReference type="EC" id="2.3.-.-" evidence="2"/>
<dbReference type="GO" id="GO:0016746">
    <property type="term" value="F:acyltransferase activity"/>
    <property type="evidence" value="ECO:0007669"/>
    <property type="project" value="UniProtKB-KW"/>
</dbReference>
<evidence type="ECO:0000313" key="3">
    <source>
        <dbReference type="Proteomes" id="UP001601442"/>
    </source>
</evidence>
<dbReference type="InterPro" id="IPR016181">
    <property type="entry name" value="Acyl_CoA_acyltransferase"/>
</dbReference>
<proteinExistence type="predicted"/>
<name>A0ABW6PDQ7_9NOCA</name>
<keyword evidence="2" id="KW-0012">Acyltransferase</keyword>